<evidence type="ECO:0000256" key="3">
    <source>
        <dbReference type="SAM" id="Phobius"/>
    </source>
</evidence>
<feature type="non-terminal residue" evidence="4">
    <location>
        <position position="1012"/>
    </location>
</feature>
<evidence type="ECO:0000313" key="4">
    <source>
        <dbReference type="EMBL" id="NXV27605.1"/>
    </source>
</evidence>
<dbReference type="Gene3D" id="1.25.10.10">
    <property type="entry name" value="Leucine-rich Repeat Variant"/>
    <property type="match status" value="3"/>
</dbReference>
<evidence type="ECO:0000256" key="2">
    <source>
        <dbReference type="SAM" id="MobiDB-lite"/>
    </source>
</evidence>
<dbReference type="InterPro" id="IPR011989">
    <property type="entry name" value="ARM-like"/>
</dbReference>
<feature type="non-terminal residue" evidence="4">
    <location>
        <position position="1"/>
    </location>
</feature>
<feature type="region of interest" description="Disordered" evidence="2">
    <location>
        <begin position="394"/>
        <end position="416"/>
    </location>
</feature>
<proteinExistence type="predicted"/>
<keyword evidence="3" id="KW-0472">Membrane</keyword>
<evidence type="ECO:0000313" key="5">
    <source>
        <dbReference type="Proteomes" id="UP000540089"/>
    </source>
</evidence>
<dbReference type="SMART" id="SM00185">
    <property type="entry name" value="ARM"/>
    <property type="match status" value="13"/>
</dbReference>
<dbReference type="Pfam" id="PF13646">
    <property type="entry name" value="HEAT_2"/>
    <property type="match status" value="1"/>
</dbReference>
<dbReference type="EMBL" id="VZUC01000010">
    <property type="protein sequence ID" value="NXV27605.1"/>
    <property type="molecule type" value="Genomic_DNA"/>
</dbReference>
<reference evidence="4 5" key="1">
    <citation type="submission" date="2019-09" db="EMBL/GenBank/DDBJ databases">
        <title>Bird 10,000 Genomes (B10K) Project - Family phase.</title>
        <authorList>
            <person name="Zhang G."/>
        </authorList>
    </citation>
    <scope>NUCLEOTIDE SEQUENCE [LARGE SCALE GENOMIC DNA]</scope>
    <source>
        <strain evidence="4">OUT-0021</strain>
        <tissue evidence="4">Blood</tissue>
    </source>
</reference>
<dbReference type="PANTHER" id="PTHR46241:SF1">
    <property type="entry name" value="OUTER DYNEIN ARM-DOCKING COMPLEX SUBUNIT 2"/>
    <property type="match status" value="1"/>
</dbReference>
<protein>
    <submittedName>
        <fullName evidence="4">ARMC4 protein</fullName>
    </submittedName>
</protein>
<evidence type="ECO:0000256" key="1">
    <source>
        <dbReference type="PROSITE-ProRule" id="PRU00259"/>
    </source>
</evidence>
<organism evidence="4 5">
    <name type="scientific">Rissa tridactyla</name>
    <name type="common">Black-legged kittiwake</name>
    <name type="synonym">Larus tridactyla</name>
    <dbReference type="NCBI Taxonomy" id="75485"/>
    <lineage>
        <taxon>Eukaryota</taxon>
        <taxon>Metazoa</taxon>
        <taxon>Chordata</taxon>
        <taxon>Craniata</taxon>
        <taxon>Vertebrata</taxon>
        <taxon>Euteleostomi</taxon>
        <taxon>Archelosauria</taxon>
        <taxon>Archosauria</taxon>
        <taxon>Dinosauria</taxon>
        <taxon>Saurischia</taxon>
        <taxon>Theropoda</taxon>
        <taxon>Coelurosauria</taxon>
        <taxon>Aves</taxon>
        <taxon>Neognathae</taxon>
        <taxon>Neoaves</taxon>
        <taxon>Charadriiformes</taxon>
        <taxon>Laridae</taxon>
        <taxon>Rissa</taxon>
    </lineage>
</organism>
<gene>
    <name evidence="4" type="primary">Armc4</name>
    <name evidence="4" type="ORF">RISTRI_R04433</name>
</gene>
<keyword evidence="5" id="KW-1185">Reference proteome</keyword>
<comment type="caution">
    <text evidence="4">The sequence shown here is derived from an EMBL/GenBank/DDBJ whole genome shotgun (WGS) entry which is preliminary data.</text>
</comment>
<dbReference type="Proteomes" id="UP000540089">
    <property type="component" value="Unassembled WGS sequence"/>
</dbReference>
<feature type="repeat" description="ARM" evidence="1">
    <location>
        <begin position="505"/>
        <end position="547"/>
    </location>
</feature>
<sequence>MGAALARAAQWTAAGSGTGTLEITPLNESLLNQIIKFAEDFSTRHPQEAAFVFREPLEWKTQLGCSVFGEGYDINEATVQSEAKGKDGQPLLLLTASTLRVRSFDQLSRLLQIAMEKKLKEAQACLEANRDPIVKILGPEYGTVEGDDMSMLHLLDKVKKDDDPETEMKMKIILLLHQLDLQLLNSSLKHISQDVRLNPAAVNNEVNLLKNFSGKGEDTVLESLEYTSDYTFSNGCRAPPWRQVHGEICYLVIKPHDTDPLYITCSTAGVFLNGVSNNKGFHGVMNIFIDKAEKKHAEEEERSSTVSRKIKKPASGISSESVKIQPASKWYGLHIFLPSILLFLFSISTVIVTILSIWQCQLYFSNSVIRQCCHTCLKCACSYYKTSGRFEDVSESSSETEEDEEQPVRRQEGNTDLPSEYWGIQKLAKYLKGGNPTATVIALCSMRDFNLAQETCQLAIRDIGCLEVLINLLDTEEIKCQIGSLKILKEISQNTLIRHAIADLGGLEIMVKILDSPDKDLKCLAAETIANVARFKQARRTVRQHGGIKRLVGLLECNSVGSTSLTSYQAKDTEIARCGALALWSCSKSTKNKEAIRKAGGIPLLARWLKCSHANILTPVVGTLQECASEPSYRLAIRTEGMIENLVKNLSREHEELQMHCASAIFKCAEDKETRDLVRQHGGLEPLSVLLGNSENKQLLAAVTGAIWKCAISGENVSKFRECKAVEALVGLLTDQPEEVLVNIVGALAECCQEPINRTTVRKCGGIPTLVKLLTGTDQALLVNVTKAVGACATEPENMMIIDRLDGVRLLWSLLKNPNPDVQASAAWAICPCIANAKDAGEMVRSFVGGLELIVNLLKSKNKEVLASVCAAITNIAKDEENLAVITDHGVVPLLSKLANTNNDKLRRHLAEAISNCCMWGSNRITFGQTKAVAPLVRYLKSKDPSVHRATAQALYQLSEDPNNCITMHENGVVKLLLAMVGSTDETLQEAAAGCIANIRRLALATEKAKYG</sequence>
<dbReference type="AlphaFoldDB" id="A0A7L3SJ48"/>
<keyword evidence="3" id="KW-0812">Transmembrane</keyword>
<dbReference type="PROSITE" id="PS50176">
    <property type="entry name" value="ARM_REPEAT"/>
    <property type="match status" value="2"/>
</dbReference>
<dbReference type="InterPro" id="IPR016024">
    <property type="entry name" value="ARM-type_fold"/>
</dbReference>
<dbReference type="InterPro" id="IPR000225">
    <property type="entry name" value="Armadillo"/>
</dbReference>
<name>A0A7L3SJ48_RISTR</name>
<dbReference type="PANTHER" id="PTHR46241">
    <property type="entry name" value="ARMADILLO REPEAT-CONTAINING PROTEIN 4 ARMC4"/>
    <property type="match status" value="1"/>
</dbReference>
<feature type="repeat" description="ARM" evidence="1">
    <location>
        <begin position="849"/>
        <end position="891"/>
    </location>
</feature>
<feature type="transmembrane region" description="Helical" evidence="3">
    <location>
        <begin position="335"/>
        <end position="358"/>
    </location>
</feature>
<accession>A0A7L3SJ48</accession>
<dbReference type="SUPFAM" id="SSF48371">
    <property type="entry name" value="ARM repeat"/>
    <property type="match status" value="2"/>
</dbReference>
<keyword evidence="3" id="KW-1133">Transmembrane helix</keyword>